<comment type="caution">
    <text evidence="1">The sequence shown here is derived from an EMBL/GenBank/DDBJ whole genome shotgun (WGS) entry which is preliminary data.</text>
</comment>
<protein>
    <recommendedName>
        <fullName evidence="2">DUF1524 domain-containing protein</fullName>
    </recommendedName>
</protein>
<dbReference type="PANTHER" id="PTHR35149:SF2">
    <property type="entry name" value="DUF262 DOMAIN-CONTAINING PROTEIN"/>
    <property type="match status" value="1"/>
</dbReference>
<organism evidence="1">
    <name type="scientific">marine sediment metagenome</name>
    <dbReference type="NCBI Taxonomy" id="412755"/>
    <lineage>
        <taxon>unclassified sequences</taxon>
        <taxon>metagenomes</taxon>
        <taxon>ecological metagenomes</taxon>
    </lineage>
</organism>
<dbReference type="PANTHER" id="PTHR35149">
    <property type="entry name" value="SLL5132 PROTEIN"/>
    <property type="match status" value="1"/>
</dbReference>
<evidence type="ECO:0000313" key="1">
    <source>
        <dbReference type="EMBL" id="GAG76123.1"/>
    </source>
</evidence>
<name>X1AV42_9ZZZZ</name>
<gene>
    <name evidence="1" type="ORF">S01H4_30846</name>
</gene>
<dbReference type="EMBL" id="BART01015958">
    <property type="protein sequence ID" value="GAG76123.1"/>
    <property type="molecule type" value="Genomic_DNA"/>
</dbReference>
<evidence type="ECO:0008006" key="2">
    <source>
        <dbReference type="Google" id="ProtNLM"/>
    </source>
</evidence>
<proteinExistence type="predicted"/>
<accession>X1AV42</accession>
<sequence length="282" mass="33641">VDIWKKIIEKVKNLGKDEDADAIKAWLRSQYAENIRERKRGAVPLDFDKIGTEFHRWVRDNHEKLGLNRSDDFYDFINKDLEFYTNNFIKIRNAAEKLTSGLECIFYNAIFAFTLQYPLLLAPLKKSDNEETISTKMKLVSSYIDIVIARRIWNFKSIAYSNMQYAMFLIMKEIRLKDIPELSNLLYKRLSEENINFKSNKNFRLHQQNKFYVHQLLARITEYIEVNSGLPSRFKEYIAEGKERYEIEHIWANHPERHSDEFSHPADFAEYRNRMGRASFIT</sequence>
<feature type="non-terminal residue" evidence="1">
    <location>
        <position position="1"/>
    </location>
</feature>
<dbReference type="AlphaFoldDB" id="X1AV42"/>
<reference evidence="1" key="1">
    <citation type="journal article" date="2014" name="Front. Microbiol.">
        <title>High frequency of phylogenetically diverse reductive dehalogenase-homologous genes in deep subseafloor sedimentary metagenomes.</title>
        <authorList>
            <person name="Kawai M."/>
            <person name="Futagami T."/>
            <person name="Toyoda A."/>
            <person name="Takaki Y."/>
            <person name="Nishi S."/>
            <person name="Hori S."/>
            <person name="Arai W."/>
            <person name="Tsubouchi T."/>
            <person name="Morono Y."/>
            <person name="Uchiyama I."/>
            <person name="Ito T."/>
            <person name="Fujiyama A."/>
            <person name="Inagaki F."/>
            <person name="Takami H."/>
        </authorList>
    </citation>
    <scope>NUCLEOTIDE SEQUENCE</scope>
    <source>
        <strain evidence="1">Expedition CK06-06</strain>
    </source>
</reference>